<dbReference type="eggNOG" id="COG4191">
    <property type="taxonomic scope" value="Bacteria"/>
</dbReference>
<evidence type="ECO:0000256" key="3">
    <source>
        <dbReference type="ARBA" id="ARBA00022553"/>
    </source>
</evidence>
<dbReference type="PRINTS" id="PR00344">
    <property type="entry name" value="BCTRLSENSOR"/>
</dbReference>
<dbReference type="InterPro" id="IPR035965">
    <property type="entry name" value="PAS-like_dom_sf"/>
</dbReference>
<dbReference type="SUPFAM" id="SSF55874">
    <property type="entry name" value="ATPase domain of HSP90 chaperone/DNA topoisomerase II/histidine kinase"/>
    <property type="match status" value="1"/>
</dbReference>
<dbReference type="SMART" id="SM00387">
    <property type="entry name" value="HATPase_c"/>
    <property type="match status" value="1"/>
</dbReference>
<dbReference type="SUPFAM" id="SSF55785">
    <property type="entry name" value="PYP-like sensor domain (PAS domain)"/>
    <property type="match status" value="1"/>
</dbReference>
<dbReference type="EMBL" id="CP000629">
    <property type="protein sequence ID" value="ACM28738.1"/>
    <property type="molecule type" value="Genomic_DNA"/>
</dbReference>
<evidence type="ECO:0000313" key="11">
    <source>
        <dbReference type="EMBL" id="ACM28738.1"/>
    </source>
</evidence>
<protein>
    <recommendedName>
        <fullName evidence="2">histidine kinase</fullName>
        <ecNumber evidence="2">2.7.13.3</ecNumber>
    </recommendedName>
</protein>
<dbReference type="SUPFAM" id="SSF47384">
    <property type="entry name" value="Homodimeric domain of signal transducing histidine kinase"/>
    <property type="match status" value="1"/>
</dbReference>
<dbReference type="GO" id="GO:0000155">
    <property type="term" value="F:phosphorelay sensor kinase activity"/>
    <property type="evidence" value="ECO:0007669"/>
    <property type="project" value="InterPro"/>
</dbReference>
<evidence type="ECO:0000256" key="4">
    <source>
        <dbReference type="ARBA" id="ARBA00022679"/>
    </source>
</evidence>
<accession>B9JM24</accession>
<keyword evidence="6 11" id="KW-0418">Kinase</keyword>
<evidence type="ECO:0000259" key="10">
    <source>
        <dbReference type="PROSITE" id="PS50109"/>
    </source>
</evidence>
<dbReference type="Gene3D" id="3.30.565.10">
    <property type="entry name" value="Histidine kinase-like ATPase, C-terminal domain"/>
    <property type="match status" value="1"/>
</dbReference>
<dbReference type="HOGENOM" id="CLU_000445_114_39_5"/>
<dbReference type="GO" id="GO:0005524">
    <property type="term" value="F:ATP binding"/>
    <property type="evidence" value="ECO:0007669"/>
    <property type="project" value="UniProtKB-KW"/>
</dbReference>
<evidence type="ECO:0000256" key="6">
    <source>
        <dbReference type="ARBA" id="ARBA00022777"/>
    </source>
</evidence>
<evidence type="ECO:0000256" key="8">
    <source>
        <dbReference type="ARBA" id="ARBA00023012"/>
    </source>
</evidence>
<name>B9JM24_RHIR8</name>
<dbReference type="AlphaFoldDB" id="B9JM24"/>
<evidence type="ECO:0000256" key="2">
    <source>
        <dbReference type="ARBA" id="ARBA00012438"/>
    </source>
</evidence>
<dbReference type="Pfam" id="PF00512">
    <property type="entry name" value="HisKA"/>
    <property type="match status" value="1"/>
</dbReference>
<proteinExistence type="predicted"/>
<dbReference type="InterPro" id="IPR005467">
    <property type="entry name" value="His_kinase_dom"/>
</dbReference>
<keyword evidence="9" id="KW-0812">Transmembrane</keyword>
<evidence type="ECO:0000256" key="5">
    <source>
        <dbReference type="ARBA" id="ARBA00022741"/>
    </source>
</evidence>
<evidence type="ECO:0000256" key="9">
    <source>
        <dbReference type="SAM" id="Phobius"/>
    </source>
</evidence>
<feature type="transmembrane region" description="Helical" evidence="9">
    <location>
        <begin position="61"/>
        <end position="81"/>
    </location>
</feature>
<dbReference type="KEGG" id="ara:Arad_7182"/>
<gene>
    <name evidence="11" type="ordered locus">Arad_7182</name>
</gene>
<dbReference type="Proteomes" id="UP000001600">
    <property type="component" value="Chromosome 2"/>
</dbReference>
<keyword evidence="9" id="KW-0472">Membrane</keyword>
<comment type="catalytic activity">
    <reaction evidence="1">
        <text>ATP + protein L-histidine = ADP + protein N-phospho-L-histidine.</text>
        <dbReference type="EC" id="2.7.13.3"/>
    </reaction>
</comment>
<feature type="domain" description="Histidine kinase" evidence="10">
    <location>
        <begin position="296"/>
        <end position="511"/>
    </location>
</feature>
<dbReference type="InterPro" id="IPR004358">
    <property type="entry name" value="Sig_transdc_His_kin-like_C"/>
</dbReference>
<dbReference type="STRING" id="311403.Arad_7182"/>
<sequence>MPVQLLRSRNGMSRLMQVAAILIAVAIFLLDTLTNYDIAIAVLYVSVVLLSLNFTGRTGLLLTGAACIGLTVLSYLISHGIDFTSEPLGRCCVSLAAIAITTFLALRVKATITVLGESEQRYRTIFLATGVAILEMDFTDLKVAIDRLKMDGFPSIDVVAKSEPDFVQRAMKLMRLTNANNTTLTMFNAKSIEAFKSELPALIGSQMESSIWSLLDAIWKGRQTHESEVTMNDMDGGRHTVLYNVAMPADRPALDLVLISIMDVTARREAENGLHAAQAELAHVTRVATLGELTASIAHEVNQPLAAVVTNGEAGLRWLKRVEPNLDEVAASMQRMIADARRAGEVIRHLRALSSKTDSQTVPVDLNEVIEETIELVQREIASQRIRLRLDLANDLPAVLGDPVQLQQVTINLVLNAIQAMSAQGRGRRELSVMSSGDHETVRVKVCDTGPGFASGEAANLFNAFYTTKSNGMGMGLSICRSIVSAHGGRVSAISDPVNGTSFEFTIPVQEGTA</sequence>
<dbReference type="PROSITE" id="PS50109">
    <property type="entry name" value="HIS_KIN"/>
    <property type="match status" value="1"/>
</dbReference>
<keyword evidence="5" id="KW-0547">Nucleotide-binding</keyword>
<dbReference type="Gene3D" id="1.10.287.130">
    <property type="match status" value="1"/>
</dbReference>
<dbReference type="GO" id="GO:0042802">
    <property type="term" value="F:identical protein binding"/>
    <property type="evidence" value="ECO:0007669"/>
    <property type="project" value="UniProtKB-ARBA"/>
</dbReference>
<dbReference type="SMART" id="SM00388">
    <property type="entry name" value="HisKA"/>
    <property type="match status" value="1"/>
</dbReference>
<evidence type="ECO:0000256" key="1">
    <source>
        <dbReference type="ARBA" id="ARBA00000085"/>
    </source>
</evidence>
<keyword evidence="9" id="KW-1133">Transmembrane helix</keyword>
<dbReference type="PANTHER" id="PTHR43065">
    <property type="entry name" value="SENSOR HISTIDINE KINASE"/>
    <property type="match status" value="1"/>
</dbReference>
<dbReference type="PANTHER" id="PTHR43065:SF10">
    <property type="entry name" value="PEROXIDE STRESS-ACTIVATED HISTIDINE KINASE MAK3"/>
    <property type="match status" value="1"/>
</dbReference>
<keyword evidence="3" id="KW-0597">Phosphoprotein</keyword>
<keyword evidence="8" id="KW-0902">Two-component regulatory system</keyword>
<dbReference type="InterPro" id="IPR003594">
    <property type="entry name" value="HATPase_dom"/>
</dbReference>
<dbReference type="Pfam" id="PF02518">
    <property type="entry name" value="HATPase_c"/>
    <property type="match status" value="1"/>
</dbReference>
<organism evidence="11 12">
    <name type="scientific">Rhizobium rhizogenes (strain K84 / ATCC BAA-868)</name>
    <name type="common">Agrobacterium radiobacter</name>
    <dbReference type="NCBI Taxonomy" id="311403"/>
    <lineage>
        <taxon>Bacteria</taxon>
        <taxon>Pseudomonadati</taxon>
        <taxon>Pseudomonadota</taxon>
        <taxon>Alphaproteobacteria</taxon>
        <taxon>Hyphomicrobiales</taxon>
        <taxon>Rhizobiaceae</taxon>
        <taxon>Rhizobium/Agrobacterium group</taxon>
        <taxon>Rhizobium</taxon>
    </lineage>
</organism>
<dbReference type="InterPro" id="IPR003661">
    <property type="entry name" value="HisK_dim/P_dom"/>
</dbReference>
<dbReference type="EC" id="2.7.13.3" evidence="2"/>
<evidence type="ECO:0000256" key="7">
    <source>
        <dbReference type="ARBA" id="ARBA00022840"/>
    </source>
</evidence>
<feature type="transmembrane region" description="Helical" evidence="9">
    <location>
        <begin position="87"/>
        <end position="106"/>
    </location>
</feature>
<reference evidence="11 12" key="1">
    <citation type="journal article" date="2009" name="J. Bacteriol.">
        <title>Genome sequences of three Agrobacterium biovars help elucidate the evolution of multichromosome genomes in bacteria.</title>
        <authorList>
            <person name="Slater S.C."/>
            <person name="Goldman B.S."/>
            <person name="Goodner B."/>
            <person name="Setubal J.C."/>
            <person name="Farrand S.K."/>
            <person name="Nester E.W."/>
            <person name="Burr T.J."/>
            <person name="Banta L."/>
            <person name="Dickerman A.W."/>
            <person name="Paulsen I."/>
            <person name="Otten L."/>
            <person name="Suen G."/>
            <person name="Welch R."/>
            <person name="Almeida N.F."/>
            <person name="Arnold F."/>
            <person name="Burton O.T."/>
            <person name="Du Z."/>
            <person name="Ewing A."/>
            <person name="Godsy E."/>
            <person name="Heisel S."/>
            <person name="Houmiel K.L."/>
            <person name="Jhaveri J."/>
            <person name="Lu J."/>
            <person name="Miller N.M."/>
            <person name="Norton S."/>
            <person name="Chen Q."/>
            <person name="Phoolcharoen W."/>
            <person name="Ohlin V."/>
            <person name="Ondrusek D."/>
            <person name="Pride N."/>
            <person name="Stricklin S.L."/>
            <person name="Sun J."/>
            <person name="Wheeler C."/>
            <person name="Wilson L."/>
            <person name="Zhu H."/>
            <person name="Wood D.W."/>
        </authorList>
    </citation>
    <scope>NUCLEOTIDE SEQUENCE [LARGE SCALE GENOMIC DNA]</scope>
    <source>
        <strain evidence="12">K84 / ATCC BAA-868</strain>
    </source>
</reference>
<evidence type="ECO:0000313" key="12">
    <source>
        <dbReference type="Proteomes" id="UP000001600"/>
    </source>
</evidence>
<dbReference type="InterPro" id="IPR036890">
    <property type="entry name" value="HATPase_C_sf"/>
</dbReference>
<keyword evidence="7" id="KW-0067">ATP-binding</keyword>
<keyword evidence="4" id="KW-0808">Transferase</keyword>
<dbReference type="FunFam" id="3.30.565.10:FF:000042">
    <property type="entry name" value="Two-component sensor histidine kinase KdpD"/>
    <property type="match status" value="1"/>
</dbReference>
<dbReference type="CDD" id="cd00082">
    <property type="entry name" value="HisKA"/>
    <property type="match status" value="1"/>
</dbReference>
<dbReference type="InterPro" id="IPR036097">
    <property type="entry name" value="HisK_dim/P_sf"/>
</dbReference>